<reference evidence="1 2" key="1">
    <citation type="submission" date="2020-11" db="EMBL/GenBank/DDBJ databases">
        <title>Kefir isolates.</title>
        <authorList>
            <person name="Marcisauskas S."/>
            <person name="Kim Y."/>
            <person name="Blasche S."/>
        </authorList>
    </citation>
    <scope>NUCLEOTIDE SEQUENCE [LARGE SCALE GENOMIC DNA]</scope>
    <source>
        <strain evidence="1 2">OG2</strain>
    </source>
</reference>
<keyword evidence="2" id="KW-1185">Reference proteome</keyword>
<accession>A0A9P6WE51</accession>
<evidence type="ECO:0000313" key="1">
    <source>
        <dbReference type="EMBL" id="KAG0669852.1"/>
    </source>
</evidence>
<name>A0A9P6WE51_MAUEX</name>
<dbReference type="Proteomes" id="UP000750334">
    <property type="component" value="Unassembled WGS sequence"/>
</dbReference>
<comment type="caution">
    <text evidence="1">The sequence shown here is derived from an EMBL/GenBank/DDBJ whole genome shotgun (WGS) entry which is preliminary data.</text>
</comment>
<proteinExistence type="predicted"/>
<dbReference type="EMBL" id="PUHR01000032">
    <property type="protein sequence ID" value="KAG0669852.1"/>
    <property type="molecule type" value="Genomic_DNA"/>
</dbReference>
<gene>
    <name evidence="1" type="ORF">C6P45_003247</name>
</gene>
<evidence type="ECO:0000313" key="2">
    <source>
        <dbReference type="Proteomes" id="UP000750334"/>
    </source>
</evidence>
<sequence length="268" mass="30388">MQPKRYRDNNDTTKPLQVKKGNILNSSGVKKRKSIVITTTSNSPKHAVSKQGKKLEFFDKSNTFEQSTNMPLRSHKNYRTKPKTREQVKNLVKVIPDVSNKNLNDRSLKFEDFDQPPDSTSTPVINHIRDNIDSHNEGNRSDNIGRYNYILHGQILNEAPEPFKNWQINGLNGAETNNNARQEYCHAVINHKSSQLVFKDRQVLNASQNITPTLKEHDITTDNPHHFYKRTAVFCTSNNISSSDNSCNSELTGYHSSGGNATYNNSDG</sequence>
<dbReference type="AlphaFoldDB" id="A0A9P6WE51"/>
<organism evidence="1 2">
    <name type="scientific">Maudiozyma exigua</name>
    <name type="common">Yeast</name>
    <name type="synonym">Kazachstania exigua</name>
    <dbReference type="NCBI Taxonomy" id="34358"/>
    <lineage>
        <taxon>Eukaryota</taxon>
        <taxon>Fungi</taxon>
        <taxon>Dikarya</taxon>
        <taxon>Ascomycota</taxon>
        <taxon>Saccharomycotina</taxon>
        <taxon>Saccharomycetes</taxon>
        <taxon>Saccharomycetales</taxon>
        <taxon>Saccharomycetaceae</taxon>
        <taxon>Maudiozyma</taxon>
    </lineage>
</organism>
<dbReference type="OrthoDB" id="4035583at2759"/>
<protein>
    <submittedName>
        <fullName evidence="1">Uncharacterized protein</fullName>
    </submittedName>
</protein>